<evidence type="ECO:0000313" key="14">
    <source>
        <dbReference type="EnsemblMetazoa" id="GAUT018383-PA"/>
    </source>
</evidence>
<accession>A0A1A9UWS5</accession>
<dbReference type="InterPro" id="IPR050843">
    <property type="entry name" value="Glycosyl_Hydrlase_38"/>
</dbReference>
<evidence type="ECO:0000313" key="15">
    <source>
        <dbReference type="Proteomes" id="UP000078200"/>
    </source>
</evidence>
<dbReference type="GO" id="GO:0007165">
    <property type="term" value="P:signal transduction"/>
    <property type="evidence" value="ECO:0007669"/>
    <property type="project" value="UniProtKB-KW"/>
</dbReference>
<name>A0A1A9UWS5_GLOAU</name>
<evidence type="ECO:0000256" key="11">
    <source>
        <dbReference type="ARBA" id="ARBA00023224"/>
    </source>
</evidence>
<evidence type="ECO:0000256" key="6">
    <source>
        <dbReference type="ARBA" id="ARBA00022725"/>
    </source>
</evidence>
<evidence type="ECO:0000256" key="2">
    <source>
        <dbReference type="ARBA" id="ARBA00004651"/>
    </source>
</evidence>
<reference evidence="14" key="1">
    <citation type="submission" date="2020-05" db="UniProtKB">
        <authorList>
            <consortium name="EnsemblMetazoa"/>
        </authorList>
    </citation>
    <scope>IDENTIFICATION</scope>
    <source>
        <strain evidence="14">TTRI</strain>
    </source>
</reference>
<dbReference type="AlphaFoldDB" id="A0A1A9UWS5"/>
<keyword evidence="5 12" id="KW-0812">Transmembrane</keyword>
<evidence type="ECO:0000256" key="12">
    <source>
        <dbReference type="SAM" id="Phobius"/>
    </source>
</evidence>
<keyword evidence="7" id="KW-0862">Zinc</keyword>
<dbReference type="GO" id="GO:0005764">
    <property type="term" value="C:lysosome"/>
    <property type="evidence" value="ECO:0007669"/>
    <property type="project" value="TreeGrafter"/>
</dbReference>
<keyword evidence="10" id="KW-0675">Receptor</keyword>
<dbReference type="GO" id="GO:0005549">
    <property type="term" value="F:odorant binding"/>
    <property type="evidence" value="ECO:0007669"/>
    <property type="project" value="InterPro"/>
</dbReference>
<evidence type="ECO:0000256" key="5">
    <source>
        <dbReference type="ARBA" id="ARBA00022692"/>
    </source>
</evidence>
<dbReference type="Gene3D" id="3.20.110.10">
    <property type="entry name" value="Glycoside hydrolase 38, N terminal domain"/>
    <property type="match status" value="1"/>
</dbReference>
<dbReference type="GO" id="GO:0004559">
    <property type="term" value="F:alpha-mannosidase activity"/>
    <property type="evidence" value="ECO:0007669"/>
    <property type="project" value="InterPro"/>
</dbReference>
<evidence type="ECO:0000259" key="13">
    <source>
        <dbReference type="Pfam" id="PF01074"/>
    </source>
</evidence>
<feature type="domain" description="Glycoside hydrolase family 38 N-terminal" evidence="13">
    <location>
        <begin position="566"/>
        <end position="765"/>
    </location>
</feature>
<dbReference type="VEuPathDB" id="VectorBase:GAUT018383"/>
<dbReference type="InterPro" id="IPR004117">
    <property type="entry name" value="7tm6_olfct_rcpt"/>
</dbReference>
<dbReference type="GO" id="GO:0006013">
    <property type="term" value="P:mannose metabolic process"/>
    <property type="evidence" value="ECO:0007669"/>
    <property type="project" value="InterPro"/>
</dbReference>
<dbReference type="SUPFAM" id="SSF74650">
    <property type="entry name" value="Galactose mutarotase-like"/>
    <property type="match status" value="1"/>
</dbReference>
<proteinExistence type="predicted"/>
<comment type="subcellular location">
    <subcellularLocation>
        <location evidence="2">Cell membrane</location>
        <topology evidence="2">Multi-pass membrane protein</topology>
    </subcellularLocation>
</comment>
<keyword evidence="9 12" id="KW-0472">Membrane</keyword>
<dbReference type="STRING" id="7395.A0A1A9UWS5"/>
<dbReference type="GO" id="GO:0005886">
    <property type="term" value="C:plasma membrane"/>
    <property type="evidence" value="ECO:0007669"/>
    <property type="project" value="UniProtKB-SubCell"/>
</dbReference>
<evidence type="ECO:0000256" key="7">
    <source>
        <dbReference type="ARBA" id="ARBA00022833"/>
    </source>
</evidence>
<feature type="transmembrane region" description="Helical" evidence="12">
    <location>
        <begin position="243"/>
        <end position="276"/>
    </location>
</feature>
<keyword evidence="3" id="KW-1003">Cell membrane</keyword>
<dbReference type="InterPro" id="IPR011330">
    <property type="entry name" value="Glyco_hydro/deAcase_b/a-brl"/>
</dbReference>
<evidence type="ECO:0000256" key="4">
    <source>
        <dbReference type="ARBA" id="ARBA00022606"/>
    </source>
</evidence>
<dbReference type="PANTHER" id="PTHR11607">
    <property type="entry name" value="ALPHA-MANNOSIDASE"/>
    <property type="match status" value="1"/>
</dbReference>
<evidence type="ECO:0000256" key="3">
    <source>
        <dbReference type="ARBA" id="ARBA00022475"/>
    </source>
</evidence>
<dbReference type="GO" id="GO:0004984">
    <property type="term" value="F:olfactory receptor activity"/>
    <property type="evidence" value="ECO:0007669"/>
    <property type="project" value="InterPro"/>
</dbReference>
<dbReference type="InterPro" id="IPR027291">
    <property type="entry name" value="Glyco_hydro_38_N_sf"/>
</dbReference>
<feature type="transmembrane region" description="Helical" evidence="12">
    <location>
        <begin position="138"/>
        <end position="156"/>
    </location>
</feature>
<keyword evidence="15" id="KW-1185">Reference proteome</keyword>
<dbReference type="Pfam" id="PF01074">
    <property type="entry name" value="Glyco_hydro_38N"/>
    <property type="match status" value="1"/>
</dbReference>
<feature type="transmembrane region" description="Helical" evidence="12">
    <location>
        <begin position="548"/>
        <end position="570"/>
    </location>
</feature>
<keyword evidence="4" id="KW-0716">Sensory transduction</keyword>
<dbReference type="Proteomes" id="UP000078200">
    <property type="component" value="Unassembled WGS sequence"/>
</dbReference>
<feature type="transmembrane region" description="Helical" evidence="12">
    <location>
        <begin position="324"/>
        <end position="345"/>
    </location>
</feature>
<comment type="cofactor">
    <cofactor evidence="1">
        <name>Zn(2+)</name>
        <dbReference type="ChEBI" id="CHEBI:29105"/>
    </cofactor>
</comment>
<dbReference type="InterPro" id="IPR011013">
    <property type="entry name" value="Gal_mutarotase_sf_dom"/>
</dbReference>
<dbReference type="Pfam" id="PF02949">
    <property type="entry name" value="7tm_6"/>
    <property type="match status" value="1"/>
</dbReference>
<dbReference type="EnsemblMetazoa" id="GAUT018383-RA">
    <property type="protein sequence ID" value="GAUT018383-PA"/>
    <property type="gene ID" value="GAUT018383"/>
</dbReference>
<dbReference type="GO" id="GO:0030246">
    <property type="term" value="F:carbohydrate binding"/>
    <property type="evidence" value="ECO:0007669"/>
    <property type="project" value="InterPro"/>
</dbReference>
<keyword evidence="11" id="KW-0807">Transducer</keyword>
<feature type="transmembrane region" description="Helical" evidence="12">
    <location>
        <begin position="351"/>
        <end position="375"/>
    </location>
</feature>
<evidence type="ECO:0000256" key="10">
    <source>
        <dbReference type="ARBA" id="ARBA00023170"/>
    </source>
</evidence>
<keyword evidence="6" id="KW-0552">Olfaction</keyword>
<protein>
    <recommendedName>
        <fullName evidence="13">Glycoside hydrolase family 38 N-terminal domain-containing protein</fullName>
    </recommendedName>
</protein>
<dbReference type="PANTHER" id="PTHR11607:SF3">
    <property type="entry name" value="LYSOSOMAL ALPHA-MANNOSIDASE"/>
    <property type="match status" value="1"/>
</dbReference>
<sequence length="918" mass="107200">MPEAVIELCQHAYCSTADEVIKQLKGVWFYLPTKLGCEFFYIISEKNWLLWLRQYSKDYLFLAINKKAKNFSIKMHLRAIEDVPLYQTSLRIMKFWSFLLQDNWRRYVCLIPYVIINTTQFLDIYHSEESIDAIVRNAYIAVLFFNTILRAVLLCINRFDYEKFMDNIRLLYIDLTDSEDNGIRALVRDTTIAAKYIAKINLLMGVCSCVGFVTYPIFTTSRVLPFGMYVPGIDKHESPFYEIFFVLQIIITPMGCCMYIPFTNIIVAFILFGILMCKVMQHKLKQLHNIKDEKAREVIIWCIKYQLELINYVKTINELTTYTYLVEFLAFGAMLCAMLFLLIIVNTRVETVGQMVIIGIYIFMIFSQSVIMYYYANELYDQSLFVAEAAYDSDWFDFNVTTQKILRLLILRAQKPCANRNFLQPNNWSSVERGRRSKEAVTVTTTIYTEREMDSKVDSKCHVKVSWKSVTFRSFINILCSKEEENILSKELQIRVLIAATFAPKCFKDNKIYLILSGFMLRIHRVQMYRLVYSLYKLLKLAQYPRKILLMCTLYLTSILTSVGLTQFVFAEMAYFFKWFNDLTSETQKIVRELVEEGRLEFVGAAWSANDEATVHYQSVIDQFTLGLKRISLAFGNCARPTVGWQIDTFGHSRVMAGIFAQMGYGGQFFSRIDFDEKQILLNSRSLGLIWQTRDDFDENLEIFSGIFYDIYAELVSLFALKTFDNKFVDYITTMSRSYRATGLLLPLGDDFYTMDYHYLDVMINICDITQSVTEDWLVAVYNALTRVVKHYVRIPVPYGSYRIEDGNGNVILSQLVPLPQELIDLNELRPNLTRYELAFRVEVEKMSHYRVRSYSNRNNCLPVNATIITERPNIPQTTSMESKILHFESKMRKLKSEPEENIVENSVGVLDFKLRLN</sequence>
<dbReference type="SUPFAM" id="SSF88713">
    <property type="entry name" value="Glycoside hydrolase/deacetylase"/>
    <property type="match status" value="1"/>
</dbReference>
<feature type="transmembrane region" description="Helical" evidence="12">
    <location>
        <begin position="196"/>
        <end position="218"/>
    </location>
</feature>
<dbReference type="InterPro" id="IPR000602">
    <property type="entry name" value="Glyco_hydro_38_N"/>
</dbReference>
<organism evidence="14 15">
    <name type="scientific">Glossina austeni</name>
    <name type="common">Savannah tsetse fly</name>
    <dbReference type="NCBI Taxonomy" id="7395"/>
    <lineage>
        <taxon>Eukaryota</taxon>
        <taxon>Metazoa</taxon>
        <taxon>Ecdysozoa</taxon>
        <taxon>Arthropoda</taxon>
        <taxon>Hexapoda</taxon>
        <taxon>Insecta</taxon>
        <taxon>Pterygota</taxon>
        <taxon>Neoptera</taxon>
        <taxon>Endopterygota</taxon>
        <taxon>Diptera</taxon>
        <taxon>Brachycera</taxon>
        <taxon>Muscomorpha</taxon>
        <taxon>Hippoboscoidea</taxon>
        <taxon>Glossinidae</taxon>
        <taxon>Glossina</taxon>
    </lineage>
</organism>
<evidence type="ECO:0000256" key="1">
    <source>
        <dbReference type="ARBA" id="ARBA00001947"/>
    </source>
</evidence>
<evidence type="ECO:0000256" key="9">
    <source>
        <dbReference type="ARBA" id="ARBA00023136"/>
    </source>
</evidence>
<evidence type="ECO:0000256" key="8">
    <source>
        <dbReference type="ARBA" id="ARBA00022989"/>
    </source>
</evidence>
<feature type="transmembrane region" description="Helical" evidence="12">
    <location>
        <begin position="107"/>
        <end position="126"/>
    </location>
</feature>
<keyword evidence="8 12" id="KW-1133">Transmembrane helix</keyword>